<dbReference type="Gene3D" id="3.50.50.60">
    <property type="entry name" value="FAD/NAD(P)-binding domain"/>
    <property type="match status" value="1"/>
</dbReference>
<name>A0A9J7ASP4_9PROT</name>
<sequence length="383" mass="40563">MSGGRGPAVADIAVVGSGIAATAAVIRLLRQGHDPLWIAPELVAEDIPGEHLSPAARPMLEEIGASGLLAKACHRAEQSVFSAWGSDRLAERSGIVHLEGPGTVLDRSVFERDLRALAIASGAWPVAARLTDVSREDGYWDIEVDDGARIGRSAARFILDGSGRAAVVAGVQAPDHAARFRSDRLVALCAFLPQEQGAAVVPTRATLLETVPDGWWYACLLADGRLVLNFYTDPDLLPREATRTLEPFRALLADTSYVARWVEEAGFRQEAPPNLVSAGTTWLAPAAGEGWAAIGDAAAAFDPLSSHGMTTALWSGIRGAEAAAGSLGGDSAALTVYAEKVAQGVQQFLDSRAAVYGSERRFDGTAFWKRRLAPEIVPEKIHA</sequence>
<dbReference type="InterPro" id="IPR036188">
    <property type="entry name" value="FAD/NAD-bd_sf"/>
</dbReference>
<dbReference type="SUPFAM" id="SSF51905">
    <property type="entry name" value="FAD/NAD(P)-binding domain"/>
    <property type="match status" value="1"/>
</dbReference>
<gene>
    <name evidence="1" type="primary">goxB</name>
    <name evidence="1" type="ORF">NUH88_13220</name>
</gene>
<evidence type="ECO:0000313" key="1">
    <source>
        <dbReference type="EMBL" id="UUX48373.1"/>
    </source>
</evidence>
<dbReference type="KEGG" id="naci:NUH88_13220"/>
<dbReference type="NCBIfam" id="NF038174">
    <property type="entry name" value="maturase_GoxB"/>
    <property type="match status" value="1"/>
</dbReference>
<dbReference type="PANTHER" id="PTHR43747">
    <property type="entry name" value="FAD-BINDING PROTEIN"/>
    <property type="match status" value="1"/>
</dbReference>
<evidence type="ECO:0000313" key="2">
    <source>
        <dbReference type="Proteomes" id="UP001060336"/>
    </source>
</evidence>
<dbReference type="Proteomes" id="UP001060336">
    <property type="component" value="Chromosome"/>
</dbReference>
<dbReference type="Gene3D" id="3.30.9.100">
    <property type="match status" value="1"/>
</dbReference>
<dbReference type="AlphaFoldDB" id="A0A9J7ASP4"/>
<dbReference type="InterPro" id="IPR050816">
    <property type="entry name" value="Flavin-dep_Halogenase_NPB"/>
</dbReference>
<dbReference type="RefSeq" id="WP_257766880.1">
    <property type="nucleotide sequence ID" value="NZ_CP102480.1"/>
</dbReference>
<reference evidence="1" key="1">
    <citation type="submission" date="2022-08" db="EMBL/GenBank/DDBJ databases">
        <title>Nisaea acidiphila sp. nov., isolated from a marine algal debris and emended description of the genus Nisaea Urios et al. 2008.</title>
        <authorList>
            <person name="Kwon K."/>
        </authorList>
    </citation>
    <scope>NUCLEOTIDE SEQUENCE</scope>
    <source>
        <strain evidence="1">MEBiC11861</strain>
    </source>
</reference>
<dbReference type="EMBL" id="CP102480">
    <property type="protein sequence ID" value="UUX48373.1"/>
    <property type="molecule type" value="Genomic_DNA"/>
</dbReference>
<keyword evidence="2" id="KW-1185">Reference proteome</keyword>
<organism evidence="1 2">
    <name type="scientific">Nisaea acidiphila</name>
    <dbReference type="NCBI Taxonomy" id="1862145"/>
    <lineage>
        <taxon>Bacteria</taxon>
        <taxon>Pseudomonadati</taxon>
        <taxon>Pseudomonadota</taxon>
        <taxon>Alphaproteobacteria</taxon>
        <taxon>Rhodospirillales</taxon>
        <taxon>Thalassobaculaceae</taxon>
        <taxon>Nisaea</taxon>
    </lineage>
</organism>
<protein>
    <submittedName>
        <fullName evidence="1">Glycine oxidase maturase GoxB</fullName>
    </submittedName>
</protein>
<dbReference type="PANTHER" id="PTHR43747:SF1">
    <property type="entry name" value="SLR1998 PROTEIN"/>
    <property type="match status" value="1"/>
</dbReference>
<proteinExistence type="predicted"/>
<accession>A0A9J7ASP4</accession>